<name>Q12UJ2_METBU</name>
<feature type="region of interest" description="Disordered" evidence="1">
    <location>
        <begin position="188"/>
        <end position="224"/>
    </location>
</feature>
<keyword evidence="4" id="KW-1185">Reference proteome</keyword>
<dbReference type="Proteomes" id="UP000001979">
    <property type="component" value="Chromosome"/>
</dbReference>
<evidence type="ECO:0008006" key="5">
    <source>
        <dbReference type="Google" id="ProtNLM"/>
    </source>
</evidence>
<reference evidence="4" key="1">
    <citation type="journal article" date="2009" name="ISME J.">
        <title>The genome sequence of the psychrophilic archaeon, Methanococcoides burtonii: the role of genome evolution in cold adaptation.</title>
        <authorList>
            <person name="Allen M.A."/>
            <person name="Lauro F.M."/>
            <person name="Williams T.J."/>
            <person name="Burg D."/>
            <person name="Siddiqui K.S."/>
            <person name="De Francisci D."/>
            <person name="Chong K.W."/>
            <person name="Pilak O."/>
            <person name="Chew H.H."/>
            <person name="De Maere M.Z."/>
            <person name="Ting L."/>
            <person name="Katrib M."/>
            <person name="Ng C."/>
            <person name="Sowers K.R."/>
            <person name="Galperin M.Y."/>
            <person name="Anderson I.J."/>
            <person name="Ivanova N."/>
            <person name="Dalin E."/>
            <person name="Martinez M."/>
            <person name="Lapidus A."/>
            <person name="Hauser L."/>
            <person name="Land M."/>
            <person name="Thomas T."/>
            <person name="Cavicchioli R."/>
        </authorList>
    </citation>
    <scope>NUCLEOTIDE SEQUENCE [LARGE SCALE GENOMIC DNA]</scope>
    <source>
        <strain evidence="4">DSM 6242 / NBRC 107633 / OCM 468 / ACE-M</strain>
    </source>
</reference>
<keyword evidence="2" id="KW-0812">Transmembrane</keyword>
<accession>Q12UJ2</accession>
<evidence type="ECO:0000313" key="3">
    <source>
        <dbReference type="EMBL" id="ABE52884.1"/>
    </source>
</evidence>
<feature type="compositionally biased region" description="Low complexity" evidence="1">
    <location>
        <begin position="192"/>
        <end position="205"/>
    </location>
</feature>
<keyword evidence="2" id="KW-0472">Membrane</keyword>
<dbReference type="AlphaFoldDB" id="Q12UJ2"/>
<dbReference type="KEGG" id="mbu:Mbur_2006"/>
<evidence type="ECO:0000313" key="4">
    <source>
        <dbReference type="Proteomes" id="UP000001979"/>
    </source>
</evidence>
<organism evidence="3 4">
    <name type="scientific">Methanococcoides burtonii (strain DSM 6242 / NBRC 107633 / OCM 468 / ACE-M)</name>
    <dbReference type="NCBI Taxonomy" id="259564"/>
    <lineage>
        <taxon>Archaea</taxon>
        <taxon>Methanobacteriati</taxon>
        <taxon>Methanobacteriota</taxon>
        <taxon>Stenosarchaea group</taxon>
        <taxon>Methanomicrobia</taxon>
        <taxon>Methanosarcinales</taxon>
        <taxon>Methanosarcinaceae</taxon>
        <taxon>Methanococcoides</taxon>
    </lineage>
</organism>
<sequence>MVIHMHRNIKLCLLVCITLSLFSLIPSASAFDINPTDPTVGDEIIVTGDSSTNTVPAKIVFTKTVQVENGEYLYYIGKVAIPEGPNNFLVEATNVEDLEVKAKLMFWFTAAHPSATNGKASYSMSNVPKGSYSIKLTGNAQPAKTSVDMKITATSEIPVKDGSYEFRYSTSSMPEGNFKLTIDGETKTIHLNSPSSDTSTSDSNSGSGGSSGGSGGGASPDKDAKNVLITESTNLRVISGTPAEHHFEHTSNPVTYIKFTSSVTARSVPITIEILKETSELVKETPEGIVYKNLNIWVGYEGFAIPKNIKDALLEFNVNTAWLEENNIDPHRVSIMHYNSGSDQWETVPTTYIKTLDGIAYYQSTPDSFSPFAIVGIEDKENQMSIDETETDSSYQDSNDPNKRTVFSYNLVTLIAGITILTGSLIFYRKKHIKE</sequence>
<dbReference type="HOGENOM" id="CLU_641941_0_0_2"/>
<proteinExistence type="predicted"/>
<dbReference type="EMBL" id="CP000300">
    <property type="protein sequence ID" value="ABE52884.1"/>
    <property type="molecule type" value="Genomic_DNA"/>
</dbReference>
<dbReference type="NCBIfam" id="TIGR04213">
    <property type="entry name" value="PGF_pre_PGF"/>
    <property type="match status" value="1"/>
</dbReference>
<evidence type="ECO:0000256" key="2">
    <source>
        <dbReference type="SAM" id="Phobius"/>
    </source>
</evidence>
<protein>
    <recommendedName>
        <fullName evidence="5">PGF-pre-PGF domain-containing protein</fullName>
    </recommendedName>
</protein>
<keyword evidence="2" id="KW-1133">Transmembrane helix</keyword>
<gene>
    <name evidence="3" type="ordered locus">Mbur_2006</name>
</gene>
<feature type="transmembrane region" description="Helical" evidence="2">
    <location>
        <begin position="406"/>
        <end position="428"/>
    </location>
</feature>
<dbReference type="InterPro" id="IPR026453">
    <property type="entry name" value="PGF_pre_PGF"/>
</dbReference>
<feature type="compositionally biased region" description="Gly residues" evidence="1">
    <location>
        <begin position="206"/>
        <end position="218"/>
    </location>
</feature>
<evidence type="ECO:0000256" key="1">
    <source>
        <dbReference type="SAM" id="MobiDB-lite"/>
    </source>
</evidence>